<comment type="caution">
    <text evidence="2">The sequence shown here is derived from an EMBL/GenBank/DDBJ whole genome shotgun (WGS) entry which is preliminary data.</text>
</comment>
<dbReference type="Proteomes" id="UP001266305">
    <property type="component" value="Unassembled WGS sequence"/>
</dbReference>
<gene>
    <name evidence="2" type="ORF">P7K49_018771</name>
</gene>
<reference evidence="2 3" key="1">
    <citation type="submission" date="2023-05" db="EMBL/GenBank/DDBJ databases">
        <title>B98-5 Cell Line De Novo Hybrid Assembly: An Optical Mapping Approach.</title>
        <authorList>
            <person name="Kananen K."/>
            <person name="Auerbach J.A."/>
            <person name="Kautto E."/>
            <person name="Blachly J.S."/>
        </authorList>
    </citation>
    <scope>NUCLEOTIDE SEQUENCE [LARGE SCALE GENOMIC DNA]</scope>
    <source>
        <strain evidence="2">B95-8</strain>
        <tissue evidence="2">Cell line</tissue>
    </source>
</reference>
<evidence type="ECO:0000256" key="1">
    <source>
        <dbReference type="SAM" id="MobiDB-lite"/>
    </source>
</evidence>
<accession>A0ABQ9V6F3</accession>
<proteinExistence type="predicted"/>
<organism evidence="2 3">
    <name type="scientific">Saguinus oedipus</name>
    <name type="common">Cotton-top tamarin</name>
    <name type="synonym">Oedipomidas oedipus</name>
    <dbReference type="NCBI Taxonomy" id="9490"/>
    <lineage>
        <taxon>Eukaryota</taxon>
        <taxon>Metazoa</taxon>
        <taxon>Chordata</taxon>
        <taxon>Craniata</taxon>
        <taxon>Vertebrata</taxon>
        <taxon>Euteleostomi</taxon>
        <taxon>Mammalia</taxon>
        <taxon>Eutheria</taxon>
        <taxon>Euarchontoglires</taxon>
        <taxon>Primates</taxon>
        <taxon>Haplorrhini</taxon>
        <taxon>Platyrrhini</taxon>
        <taxon>Cebidae</taxon>
        <taxon>Callitrichinae</taxon>
        <taxon>Saguinus</taxon>
    </lineage>
</organism>
<evidence type="ECO:0000313" key="2">
    <source>
        <dbReference type="EMBL" id="KAK2104915.1"/>
    </source>
</evidence>
<protein>
    <submittedName>
        <fullName evidence="2">Uncharacterized protein</fullName>
    </submittedName>
</protein>
<evidence type="ECO:0000313" key="3">
    <source>
        <dbReference type="Proteomes" id="UP001266305"/>
    </source>
</evidence>
<sequence>MVSGFAGCDGGGAPRLSGASLCRLLSGASLCRLLSGASLCRLCSLTLKKLVVFKELEKELISVVIAVKIQVRPLCPGRPGRLASPHRPPSQLKGGTRAQHGCLLEPECGKQAMHTCPEALLLHLNLDWPPHPPASCLAPSSVVSCTPTAGSSCLQPHSTQSPGSSLLGWPL</sequence>
<name>A0ABQ9V6F3_SAGOE</name>
<feature type="region of interest" description="Disordered" evidence="1">
    <location>
        <begin position="152"/>
        <end position="171"/>
    </location>
</feature>
<dbReference type="EMBL" id="JASSZA010000008">
    <property type="protein sequence ID" value="KAK2104915.1"/>
    <property type="molecule type" value="Genomic_DNA"/>
</dbReference>
<keyword evidence="3" id="KW-1185">Reference proteome</keyword>
<feature type="compositionally biased region" description="Polar residues" evidence="1">
    <location>
        <begin position="152"/>
        <end position="164"/>
    </location>
</feature>